<evidence type="ECO:0000313" key="2">
    <source>
        <dbReference type="Proteomes" id="UP000069443"/>
    </source>
</evidence>
<evidence type="ECO:0000313" key="1">
    <source>
        <dbReference type="EMBL" id="GAS93042.1"/>
    </source>
</evidence>
<sequence>MAYYARKDCKDPDLPLSEVARAAKAGHDSFENPLFWVKVRIETYVDVAPTGILKMYG</sequence>
<reference evidence="2" key="1">
    <citation type="journal article" date="2016" name="Genome Announc.">
        <title>Draft Genome Sequences of Five Rapidly Growing Mycobacterium Species, M. thermoresistibile, M. fortuitum subsp. acetamidolyticum, M. canariasense, M. brisbanense, and M. novocastrense.</title>
        <authorList>
            <person name="Katahira K."/>
            <person name="Ogura Y."/>
            <person name="Gotoh Y."/>
            <person name="Hayashi T."/>
        </authorList>
    </citation>
    <scope>NUCLEOTIDE SEQUENCE [LARGE SCALE GENOMIC DNA]</scope>
    <source>
        <strain evidence="2">JCM15298</strain>
    </source>
</reference>
<protein>
    <submittedName>
        <fullName evidence="1">Uncharacterized protein</fullName>
    </submittedName>
</protein>
<organism evidence="1 2">
    <name type="scientific">Mycolicibacterium canariasense</name>
    <name type="common">Mycobacterium canariasense</name>
    <dbReference type="NCBI Taxonomy" id="228230"/>
    <lineage>
        <taxon>Bacteria</taxon>
        <taxon>Bacillati</taxon>
        <taxon>Actinomycetota</taxon>
        <taxon>Actinomycetes</taxon>
        <taxon>Mycobacteriales</taxon>
        <taxon>Mycobacteriaceae</taxon>
        <taxon>Mycolicibacterium</taxon>
    </lineage>
</organism>
<dbReference type="STRING" id="228230.RMCC_0009"/>
<keyword evidence="2" id="KW-1185">Reference proteome</keyword>
<comment type="caution">
    <text evidence="1">The sequence shown here is derived from an EMBL/GenBank/DDBJ whole genome shotgun (WGS) entry which is preliminary data.</text>
</comment>
<proteinExistence type="predicted"/>
<name>A0A100W7H7_MYCCR</name>
<reference evidence="2" key="2">
    <citation type="submission" date="2016-02" db="EMBL/GenBank/DDBJ databases">
        <title>Draft genome sequence of five rapidly growing Mycobacterium species.</title>
        <authorList>
            <person name="Katahira K."/>
            <person name="Gotou Y."/>
            <person name="Iida K."/>
            <person name="Ogura Y."/>
            <person name="Hayashi T."/>
        </authorList>
    </citation>
    <scope>NUCLEOTIDE SEQUENCE [LARGE SCALE GENOMIC DNA]</scope>
    <source>
        <strain evidence="2">JCM15298</strain>
    </source>
</reference>
<dbReference type="AlphaFoldDB" id="A0A100W7H7"/>
<gene>
    <name evidence="1" type="ORF">RMCC_0009</name>
</gene>
<dbReference type="Proteomes" id="UP000069443">
    <property type="component" value="Unassembled WGS sequence"/>
</dbReference>
<dbReference type="RefSeq" id="WP_165605250.1">
    <property type="nucleotide sequence ID" value="NZ_BCSY01000005.1"/>
</dbReference>
<dbReference type="EMBL" id="BCSY01000005">
    <property type="protein sequence ID" value="GAS93042.1"/>
    <property type="molecule type" value="Genomic_DNA"/>
</dbReference>
<accession>A0A100W7H7</accession>